<dbReference type="Pfam" id="PF00201">
    <property type="entry name" value="UDPGT"/>
    <property type="match status" value="1"/>
</dbReference>
<dbReference type="FunFam" id="3.40.50.2000:FF:000021">
    <property type="entry name" value="UDP-glucuronosyltransferase"/>
    <property type="match status" value="1"/>
</dbReference>
<name>A0A915DNT5_9BILA</name>
<dbReference type="PANTHER" id="PTHR48043:SF22">
    <property type="entry name" value="GLUCURONOSYLTRANSFERASE"/>
    <property type="match status" value="1"/>
</dbReference>
<protein>
    <recommendedName>
        <fullName evidence="2">glucuronosyltransferase</fullName>
        <ecNumber evidence="2">2.4.1.17</ecNumber>
    </recommendedName>
</protein>
<dbReference type="GO" id="GO:0015020">
    <property type="term" value="F:glucuronosyltransferase activity"/>
    <property type="evidence" value="ECO:0007669"/>
    <property type="project" value="UniProtKB-EC"/>
</dbReference>
<evidence type="ECO:0000256" key="5">
    <source>
        <dbReference type="ARBA" id="ARBA00047475"/>
    </source>
</evidence>
<evidence type="ECO:0000313" key="7">
    <source>
        <dbReference type="WBParaSite" id="jg21393"/>
    </source>
</evidence>
<dbReference type="InterPro" id="IPR002213">
    <property type="entry name" value="UDP_glucos_trans"/>
</dbReference>
<keyword evidence="3" id="KW-0328">Glycosyltransferase</keyword>
<proteinExistence type="inferred from homology"/>
<evidence type="ECO:0000256" key="2">
    <source>
        <dbReference type="ARBA" id="ARBA00012544"/>
    </source>
</evidence>
<comment type="similarity">
    <text evidence="1">Belongs to the UDP-glycosyltransferase family.</text>
</comment>
<reference evidence="7" key="1">
    <citation type="submission" date="2022-11" db="UniProtKB">
        <authorList>
            <consortium name="WormBaseParasite"/>
        </authorList>
    </citation>
    <scope>IDENTIFICATION</scope>
</reference>
<dbReference type="CDD" id="cd03784">
    <property type="entry name" value="GT1_Gtf-like"/>
    <property type="match status" value="1"/>
</dbReference>
<evidence type="ECO:0000313" key="6">
    <source>
        <dbReference type="Proteomes" id="UP000887574"/>
    </source>
</evidence>
<accession>A0A915DNT5</accession>
<keyword evidence="4" id="KW-0808">Transferase</keyword>
<comment type="catalytic activity">
    <reaction evidence="5">
        <text>glucuronate acceptor + UDP-alpha-D-glucuronate = acceptor beta-D-glucuronoside + UDP + H(+)</text>
        <dbReference type="Rhea" id="RHEA:21032"/>
        <dbReference type="ChEBI" id="CHEBI:15378"/>
        <dbReference type="ChEBI" id="CHEBI:58052"/>
        <dbReference type="ChEBI" id="CHEBI:58223"/>
        <dbReference type="ChEBI" id="CHEBI:132367"/>
        <dbReference type="ChEBI" id="CHEBI:132368"/>
        <dbReference type="EC" id="2.4.1.17"/>
    </reaction>
</comment>
<dbReference type="EC" id="2.4.1.17" evidence="2"/>
<keyword evidence="6" id="KW-1185">Reference proteome</keyword>
<evidence type="ECO:0000256" key="4">
    <source>
        <dbReference type="ARBA" id="ARBA00022679"/>
    </source>
</evidence>
<dbReference type="PANTHER" id="PTHR48043">
    <property type="entry name" value="EG:EG0003.4 PROTEIN-RELATED"/>
    <property type="match status" value="1"/>
</dbReference>
<sequence length="231" mass="26441">MTHVPLVFFQLINVQKTFWVSATALYRIQPDVMADSSRAVFANTSPFLDFPMPTACFMLSRLLIMAGITIESKKKSQLNEKWNAAINNSSLGFWLVTFGSIAKTSEMPEQMQKALFHTFQQFPQITFFLKYESVEEELKQVRHNVYLARWIPQIDLLAHAKCLGILTHGGLSSILESIHHSRPMILMPLFADHFKNAKVIEHKQLGVLVDKESIHKDVFSDALRTVTYNKK</sequence>
<dbReference type="WBParaSite" id="jg21393">
    <property type="protein sequence ID" value="jg21393"/>
    <property type="gene ID" value="jg21393"/>
</dbReference>
<organism evidence="6 7">
    <name type="scientific">Ditylenchus dipsaci</name>
    <dbReference type="NCBI Taxonomy" id="166011"/>
    <lineage>
        <taxon>Eukaryota</taxon>
        <taxon>Metazoa</taxon>
        <taxon>Ecdysozoa</taxon>
        <taxon>Nematoda</taxon>
        <taxon>Chromadorea</taxon>
        <taxon>Rhabditida</taxon>
        <taxon>Tylenchina</taxon>
        <taxon>Tylenchomorpha</taxon>
        <taxon>Sphaerularioidea</taxon>
        <taxon>Anguinidae</taxon>
        <taxon>Anguininae</taxon>
        <taxon>Ditylenchus</taxon>
    </lineage>
</organism>
<evidence type="ECO:0000256" key="3">
    <source>
        <dbReference type="ARBA" id="ARBA00022676"/>
    </source>
</evidence>
<dbReference type="SUPFAM" id="SSF53756">
    <property type="entry name" value="UDP-Glycosyltransferase/glycogen phosphorylase"/>
    <property type="match status" value="1"/>
</dbReference>
<evidence type="ECO:0000256" key="1">
    <source>
        <dbReference type="ARBA" id="ARBA00009995"/>
    </source>
</evidence>
<dbReference type="Proteomes" id="UP000887574">
    <property type="component" value="Unplaced"/>
</dbReference>
<dbReference type="AlphaFoldDB" id="A0A915DNT5"/>
<dbReference type="Gene3D" id="3.40.50.2000">
    <property type="entry name" value="Glycogen Phosphorylase B"/>
    <property type="match status" value="1"/>
</dbReference>
<dbReference type="InterPro" id="IPR050271">
    <property type="entry name" value="UDP-glycosyltransferase"/>
</dbReference>